<proteinExistence type="evidence at transcript level"/>
<reference evidence="3 4" key="3">
    <citation type="submission" date="2014-03" db="EMBL/GenBank/DDBJ databases">
        <title>Genome Sequence of the Tsetse Fly (Glossina morsitans): Vector of African Trypanosomiasis.</title>
        <authorList>
            <consortium name="International Glossina Genome Initiative W.H.O."/>
            <person name="Lawson D."/>
        </authorList>
    </citation>
    <scope>NUCLEOTIDE SEQUENCE [LARGE SCALE GENOMIC DNA]</scope>
    <source>
        <strain evidence="3 4">Yale</strain>
    </source>
</reference>
<reference evidence="3" key="5">
    <citation type="submission" date="2016-10" db="UniProtKB">
        <authorList>
            <consortium name="VectorBase"/>
        </authorList>
    </citation>
    <scope>IDENTIFICATION</scope>
    <source>
        <strain evidence="3">Yale</strain>
    </source>
</reference>
<reference evidence="3" key="4">
    <citation type="submission" date="2014-03" db="EMBL/GenBank/DDBJ databases">
        <title>Genome Sequence of the Tsetse Fly (Glossina morsitans): Vector of African Trypanosomiasis.</title>
        <authorList>
            <person name="Lawson D."/>
        </authorList>
    </citation>
    <scope>NUCLEOTIDE SEQUENCE [LARGE SCALE GENOMIC DNA]</scope>
    <source>
        <strain evidence="3">Yale</strain>
    </source>
</reference>
<reference evidence="2" key="2">
    <citation type="submission" date="2010-01" db="EMBL/GenBank/DDBJ databases">
        <authorList>
            <consortium name="International Glossina Genome Initiative"/>
            <person name="da Silva J."/>
            <person name="Ribeiro J.M.C."/>
            <person name="Abbeele J.V."/>
            <person name="Attardo G."/>
            <person name="Hao Z."/>
            <person name="Haines L.R."/>
            <person name="Soares M.B."/>
            <person name="Berriman M."/>
            <person name="Aksoy S."/>
            <person name="Lehane M.J."/>
        </authorList>
    </citation>
    <scope>NUCLEOTIDE SEQUENCE</scope>
    <source>
        <tissue evidence="2">Salivary gland</tissue>
    </source>
</reference>
<dbReference type="Proteomes" id="UP000092444">
    <property type="component" value="Unassembled WGS sequence"/>
</dbReference>
<reference evidence="2" key="1">
    <citation type="journal article" date="2010" name="BMC Genomics">
        <title>An insight into the sialome of Glossina morsitans morsitans.</title>
        <authorList>
            <person name="Alves-Silva J."/>
            <person name="Ribeiro J.M."/>
            <person name="Van Den Abbeele J."/>
            <person name="Attardo G."/>
            <person name="Hao Z."/>
            <person name="Haines L.R."/>
            <person name="Soares M.B."/>
            <person name="Berriman M."/>
            <person name="Aksoy S."/>
            <person name="Lehane M.J."/>
        </authorList>
    </citation>
    <scope>NUCLEOTIDE SEQUENCE</scope>
    <source>
        <tissue evidence="2">Salivary gland</tissue>
    </source>
</reference>
<dbReference type="EMBL" id="EZ424470">
    <property type="protein sequence ID" value="ADD20746.1"/>
    <property type="molecule type" value="mRNA"/>
</dbReference>
<protein>
    <submittedName>
        <fullName evidence="2 3">Hypothetical secreted peptide</fullName>
    </submittedName>
</protein>
<evidence type="ECO:0000313" key="4">
    <source>
        <dbReference type="Proteomes" id="UP000092444"/>
    </source>
</evidence>
<name>D3TSR8_GLOMM</name>
<feature type="chain" id="PRO_5014569838" evidence="1">
    <location>
        <begin position="25"/>
        <end position="81"/>
    </location>
</feature>
<accession>D3TSR8</accession>
<keyword evidence="4" id="KW-1185">Reference proteome</keyword>
<feature type="signal peptide" evidence="1">
    <location>
        <begin position="1"/>
        <end position="24"/>
    </location>
</feature>
<dbReference type="VEuPathDB" id="VectorBase:GMOY012298"/>
<evidence type="ECO:0000313" key="3">
    <source>
        <dbReference type="EnsemblMetazoa" id="GMOY012298-PA"/>
    </source>
</evidence>
<organism evidence="2">
    <name type="scientific">Glossina morsitans morsitans</name>
    <name type="common">Savannah tsetse fly</name>
    <dbReference type="NCBI Taxonomy" id="37546"/>
    <lineage>
        <taxon>Eukaryota</taxon>
        <taxon>Metazoa</taxon>
        <taxon>Ecdysozoa</taxon>
        <taxon>Arthropoda</taxon>
        <taxon>Hexapoda</taxon>
        <taxon>Insecta</taxon>
        <taxon>Pterygota</taxon>
        <taxon>Neoptera</taxon>
        <taxon>Endopterygota</taxon>
        <taxon>Diptera</taxon>
        <taxon>Brachycera</taxon>
        <taxon>Muscomorpha</taxon>
        <taxon>Hippoboscoidea</taxon>
        <taxon>Glossinidae</taxon>
        <taxon>Glossina</taxon>
    </lineage>
</organism>
<dbReference type="EMBL" id="CCAG010017027">
    <property type="status" value="NOT_ANNOTATED_CDS"/>
    <property type="molecule type" value="Genomic_DNA"/>
</dbReference>
<dbReference type="AlphaFoldDB" id="D3TSR8"/>
<reference evidence="3" key="6">
    <citation type="submission" date="2021-02" db="UniProtKB">
        <authorList>
            <consortium name="EnsemblMetazoa"/>
        </authorList>
    </citation>
    <scope>IDENTIFICATION</scope>
    <source>
        <strain evidence="3">Yale</strain>
    </source>
</reference>
<keyword evidence="1" id="KW-0732">Signal</keyword>
<evidence type="ECO:0000256" key="1">
    <source>
        <dbReference type="SAM" id="SignalP"/>
    </source>
</evidence>
<sequence>MTLLLLLLHACDLPFLFLIGNVGCTQLHIYLTKRNIEREYIPLSSIRSQNPQLTLIHSLFLLTQCDCINLSVIMLCFYTTQ</sequence>
<evidence type="ECO:0000313" key="2">
    <source>
        <dbReference type="EMBL" id="ADD20746.1"/>
    </source>
</evidence>
<dbReference type="EnsemblMetazoa" id="GMOY012298-RA">
    <property type="protein sequence ID" value="GMOY012298-PA"/>
    <property type="gene ID" value="GMOY012298"/>
</dbReference>